<evidence type="ECO:0000313" key="2">
    <source>
        <dbReference type="Proteomes" id="UP000482209"/>
    </source>
</evidence>
<proteinExistence type="predicted"/>
<dbReference type="Proteomes" id="UP000482209">
    <property type="component" value="Unassembled WGS sequence"/>
</dbReference>
<accession>A0A6L5Y1D8</accession>
<comment type="caution">
    <text evidence="1">The sequence shown here is derived from an EMBL/GenBank/DDBJ whole genome shotgun (WGS) entry which is preliminary data.</text>
</comment>
<gene>
    <name evidence="1" type="ORF">FYJ58_14065</name>
</gene>
<evidence type="ECO:0000313" key="1">
    <source>
        <dbReference type="EMBL" id="MSS64980.1"/>
    </source>
</evidence>
<protein>
    <submittedName>
        <fullName evidence="1">Uncharacterized protein</fullName>
    </submittedName>
</protein>
<reference evidence="1 2" key="1">
    <citation type="submission" date="2019-08" db="EMBL/GenBank/DDBJ databases">
        <title>In-depth cultivation of the pig gut microbiome towards novel bacterial diversity and tailored functional studies.</title>
        <authorList>
            <person name="Wylensek D."/>
            <person name="Hitch T.C.A."/>
            <person name="Clavel T."/>
        </authorList>
    </citation>
    <scope>NUCLEOTIDE SEQUENCE [LARGE SCALE GENOMIC DNA]</scope>
    <source>
        <strain evidence="1 2">WCA-693-APC-MOT-I</strain>
    </source>
</reference>
<keyword evidence="2" id="KW-1185">Reference proteome</keyword>
<dbReference type="AlphaFoldDB" id="A0A6L5Y1D8"/>
<name>A0A6L5Y1D8_9FIRM</name>
<organism evidence="1 2">
    <name type="scientific">Velocimicrobium porci</name>
    <dbReference type="NCBI Taxonomy" id="2606634"/>
    <lineage>
        <taxon>Bacteria</taxon>
        <taxon>Bacillati</taxon>
        <taxon>Bacillota</taxon>
        <taxon>Clostridia</taxon>
        <taxon>Lachnospirales</taxon>
        <taxon>Lachnospiraceae</taxon>
        <taxon>Velocimicrobium</taxon>
    </lineage>
</organism>
<dbReference type="EMBL" id="VUMT01000042">
    <property type="protein sequence ID" value="MSS64980.1"/>
    <property type="molecule type" value="Genomic_DNA"/>
</dbReference>
<sequence length="175" mass="20557">MIEIFERANERFLSENIDFIVSNVSERSLCSTLAQCIYLEINNSIFANYHVDVEYNRNKGKVKTIYNDDLEVVSIVCDLIVHSRGEIVEKDNLIALEMKKSYRSQKEKEKDRARLVALTRDSYDGVWSFDGKTLPEYVCGYELGIYYEIDKRCNLLFIEYYAKGEKIKSYRRAIK</sequence>